<comment type="caution">
    <text evidence="1">The sequence shown here is derived from an EMBL/GenBank/DDBJ whole genome shotgun (WGS) entry which is preliminary data.</text>
</comment>
<evidence type="ECO:0000313" key="1">
    <source>
        <dbReference type="EMBL" id="GAC08271.1"/>
    </source>
</evidence>
<organism evidence="1 2">
    <name type="scientific">Paraglaciecola chathamensis S18K6</name>
    <dbReference type="NCBI Taxonomy" id="1127672"/>
    <lineage>
        <taxon>Bacteria</taxon>
        <taxon>Pseudomonadati</taxon>
        <taxon>Pseudomonadota</taxon>
        <taxon>Gammaproteobacteria</taxon>
        <taxon>Alteromonadales</taxon>
        <taxon>Alteromonadaceae</taxon>
        <taxon>Paraglaciecola</taxon>
    </lineage>
</organism>
<dbReference type="Proteomes" id="UP000006320">
    <property type="component" value="Unassembled WGS sequence"/>
</dbReference>
<reference evidence="1 2" key="1">
    <citation type="journal article" date="2017" name="Antonie Van Leeuwenhoek">
        <title>Rhizobium rhizosphaerae sp. nov., a novel species isolated from rice rhizosphere.</title>
        <authorList>
            <person name="Zhao J.J."/>
            <person name="Zhang J."/>
            <person name="Zhang R.J."/>
            <person name="Zhang C.W."/>
            <person name="Yin H.Q."/>
            <person name="Zhang X.X."/>
        </authorList>
    </citation>
    <scope>NUCLEOTIDE SEQUENCE [LARGE SCALE GENOMIC DNA]</scope>
    <source>
        <strain evidence="1 2">S18K6</strain>
    </source>
</reference>
<dbReference type="AlphaFoldDB" id="A0AAV3UT97"/>
<protein>
    <submittedName>
        <fullName evidence="1">Uncharacterized protein</fullName>
    </submittedName>
</protein>
<proteinExistence type="predicted"/>
<sequence>MEDGCIFIPKSFCERTKSMNKKEVLHHRQVSPIAGDICHIKRFG</sequence>
<name>A0AAV3UT97_9ALTE</name>
<evidence type="ECO:0000313" key="2">
    <source>
        <dbReference type="Proteomes" id="UP000006320"/>
    </source>
</evidence>
<accession>A0AAV3UT97</accession>
<dbReference type="EMBL" id="BAEM01000006">
    <property type="protein sequence ID" value="GAC08271.1"/>
    <property type="molecule type" value="Genomic_DNA"/>
</dbReference>
<gene>
    <name evidence="1" type="ORF">GCHA_0306</name>
</gene>